<accession>A0A4R6SE38</accession>
<dbReference type="AlphaFoldDB" id="A0A4R6SE38"/>
<comment type="caution">
    <text evidence="6">The sequence shown here is derived from an EMBL/GenBank/DDBJ whole genome shotgun (WGS) entry which is preliminary data.</text>
</comment>
<dbReference type="GO" id="GO:0032259">
    <property type="term" value="P:methylation"/>
    <property type="evidence" value="ECO:0007669"/>
    <property type="project" value="UniProtKB-KW"/>
</dbReference>
<proteinExistence type="predicted"/>
<evidence type="ECO:0000256" key="5">
    <source>
        <dbReference type="SAM" id="Phobius"/>
    </source>
</evidence>
<dbReference type="PANTHER" id="PTHR12714:SF24">
    <property type="entry name" value="SLR1182 PROTEIN"/>
    <property type="match status" value="1"/>
</dbReference>
<feature type="transmembrane region" description="Helical" evidence="5">
    <location>
        <begin position="45"/>
        <end position="69"/>
    </location>
</feature>
<dbReference type="RefSeq" id="WP_208115710.1">
    <property type="nucleotide sequence ID" value="NZ_SNXZ01000003.1"/>
</dbReference>
<evidence type="ECO:0000256" key="4">
    <source>
        <dbReference type="ARBA" id="ARBA00023136"/>
    </source>
</evidence>
<feature type="transmembrane region" description="Helical" evidence="5">
    <location>
        <begin position="20"/>
        <end position="38"/>
    </location>
</feature>
<dbReference type="InterPro" id="IPR007318">
    <property type="entry name" value="Phopholipid_MeTrfase"/>
</dbReference>
<evidence type="ECO:0000313" key="7">
    <source>
        <dbReference type="Proteomes" id="UP000295444"/>
    </source>
</evidence>
<dbReference type="PANTHER" id="PTHR12714">
    <property type="entry name" value="PROTEIN-S ISOPRENYLCYSTEINE O-METHYLTRANSFERASE"/>
    <property type="match status" value="1"/>
</dbReference>
<gene>
    <name evidence="6" type="ORF">EV186_103944</name>
</gene>
<keyword evidence="2 5" id="KW-0812">Transmembrane</keyword>
<dbReference type="EMBL" id="SNXZ01000003">
    <property type="protein sequence ID" value="TDP97964.1"/>
    <property type="molecule type" value="Genomic_DNA"/>
</dbReference>
<evidence type="ECO:0000256" key="1">
    <source>
        <dbReference type="ARBA" id="ARBA00004127"/>
    </source>
</evidence>
<dbReference type="Proteomes" id="UP000295444">
    <property type="component" value="Unassembled WGS sequence"/>
</dbReference>
<reference evidence="6 7" key="1">
    <citation type="submission" date="2019-03" db="EMBL/GenBank/DDBJ databases">
        <title>Genomic Encyclopedia of Type Strains, Phase IV (KMG-IV): sequencing the most valuable type-strain genomes for metagenomic binning, comparative biology and taxonomic classification.</title>
        <authorList>
            <person name="Goeker M."/>
        </authorList>
    </citation>
    <scope>NUCLEOTIDE SEQUENCE [LARGE SCALE GENOMIC DNA]</scope>
    <source>
        <strain evidence="6 7">DSM 45361</strain>
    </source>
</reference>
<keyword evidence="6" id="KW-0808">Transferase</keyword>
<feature type="transmembrane region" description="Helical" evidence="5">
    <location>
        <begin position="102"/>
        <end position="128"/>
    </location>
</feature>
<keyword evidence="4 5" id="KW-0472">Membrane</keyword>
<keyword evidence="6" id="KW-0489">Methyltransferase</keyword>
<evidence type="ECO:0000256" key="2">
    <source>
        <dbReference type="ARBA" id="ARBA00022692"/>
    </source>
</evidence>
<protein>
    <submittedName>
        <fullName evidence="6">Protein-S-isoprenylcysteine O-methyltransferase Ste14</fullName>
    </submittedName>
</protein>
<evidence type="ECO:0000256" key="3">
    <source>
        <dbReference type="ARBA" id="ARBA00022989"/>
    </source>
</evidence>
<name>A0A4R6SE38_LABRH</name>
<dbReference type="GO" id="GO:0008168">
    <property type="term" value="F:methyltransferase activity"/>
    <property type="evidence" value="ECO:0007669"/>
    <property type="project" value="UniProtKB-KW"/>
</dbReference>
<keyword evidence="3 5" id="KW-1133">Transmembrane helix</keyword>
<evidence type="ECO:0000313" key="6">
    <source>
        <dbReference type="EMBL" id="TDP97964.1"/>
    </source>
</evidence>
<organism evidence="6 7">
    <name type="scientific">Labedaea rhizosphaerae</name>
    <dbReference type="NCBI Taxonomy" id="598644"/>
    <lineage>
        <taxon>Bacteria</taxon>
        <taxon>Bacillati</taxon>
        <taxon>Actinomycetota</taxon>
        <taxon>Actinomycetes</taxon>
        <taxon>Pseudonocardiales</taxon>
        <taxon>Pseudonocardiaceae</taxon>
        <taxon>Labedaea</taxon>
    </lineage>
</organism>
<dbReference type="Gene3D" id="1.20.120.1630">
    <property type="match status" value="1"/>
</dbReference>
<keyword evidence="7" id="KW-1185">Reference proteome</keyword>
<sequence length="159" mass="17208">MPADTKTQRGARVVLIPPPLYYVAGIAAGMAVNALVAFPVGGRPVTVAVGAVIAALGLALAFTGVAAVIRHRTTIVPHHQVAVLLTEGVYRLSRNPMYTGLATAYVGMALVFGSWWPLVLFPLVVLVVRALVIRPEEEYLAQRFGRDYADYAARVRRWL</sequence>
<comment type="subcellular location">
    <subcellularLocation>
        <location evidence="1">Endomembrane system</location>
        <topology evidence="1">Multi-pass membrane protein</topology>
    </subcellularLocation>
</comment>
<dbReference type="Pfam" id="PF04191">
    <property type="entry name" value="PEMT"/>
    <property type="match status" value="1"/>
</dbReference>
<dbReference type="GO" id="GO:0012505">
    <property type="term" value="C:endomembrane system"/>
    <property type="evidence" value="ECO:0007669"/>
    <property type="project" value="UniProtKB-SubCell"/>
</dbReference>